<feature type="compositionally biased region" description="Pro residues" evidence="1">
    <location>
        <begin position="113"/>
        <end position="127"/>
    </location>
</feature>
<evidence type="ECO:0000256" key="1">
    <source>
        <dbReference type="SAM" id="MobiDB-lite"/>
    </source>
</evidence>
<dbReference type="AlphaFoldDB" id="B4VK22"/>
<proteinExistence type="predicted"/>
<name>B4VK22_9CYAN</name>
<keyword evidence="3" id="KW-1185">Reference proteome</keyword>
<dbReference type="RefSeq" id="WP_006099008.1">
    <property type="nucleotide sequence ID" value="NZ_DS989843.1"/>
</dbReference>
<protein>
    <submittedName>
        <fullName evidence="2">Uncharacterized protein</fullName>
    </submittedName>
</protein>
<dbReference type="HOGENOM" id="CLU_165262_0_0_3"/>
<feature type="compositionally biased region" description="Polar residues" evidence="1">
    <location>
        <begin position="87"/>
        <end position="96"/>
    </location>
</feature>
<reference evidence="2 3" key="1">
    <citation type="submission" date="2008-07" db="EMBL/GenBank/DDBJ databases">
        <authorList>
            <person name="Tandeau de Marsac N."/>
            <person name="Ferriera S."/>
            <person name="Johnson J."/>
            <person name="Kravitz S."/>
            <person name="Beeson K."/>
            <person name="Sutton G."/>
            <person name="Rogers Y.-H."/>
            <person name="Friedman R."/>
            <person name="Frazier M."/>
            <person name="Venter J.C."/>
        </authorList>
    </citation>
    <scope>NUCLEOTIDE SEQUENCE [LARGE SCALE GENOMIC DNA]</scope>
    <source>
        <strain evidence="2 3">PCC 7420</strain>
    </source>
</reference>
<dbReference type="STRING" id="118168.MC7420_3071"/>
<sequence length="127" mass="14058">MSDYENSISAFCQVLDDKSDLLSTQDWADLHQRMINLSDDTEEIIEEIDQWLESHPEISTAYNEQLRKAPTDSSVNLNKYLGAGGSKSPTPANQPSPAAKDMIINHILRHSPPSTPQTNPPNPQGSN</sequence>
<dbReference type="eggNOG" id="ENOG5033DDP">
    <property type="taxonomic scope" value="Bacteria"/>
</dbReference>
<dbReference type="Proteomes" id="UP000003835">
    <property type="component" value="Unassembled WGS sequence"/>
</dbReference>
<feature type="region of interest" description="Disordered" evidence="1">
    <location>
        <begin position="67"/>
        <end position="127"/>
    </location>
</feature>
<dbReference type="EMBL" id="DS989843">
    <property type="protein sequence ID" value="EDX77747.1"/>
    <property type="molecule type" value="Genomic_DNA"/>
</dbReference>
<gene>
    <name evidence="2" type="ORF">MC7420_3071</name>
</gene>
<accession>B4VK22</accession>
<dbReference type="OrthoDB" id="489966at2"/>
<organism evidence="2 3">
    <name type="scientific">Coleofasciculus chthonoplastes PCC 7420</name>
    <dbReference type="NCBI Taxonomy" id="118168"/>
    <lineage>
        <taxon>Bacteria</taxon>
        <taxon>Bacillati</taxon>
        <taxon>Cyanobacteriota</taxon>
        <taxon>Cyanophyceae</taxon>
        <taxon>Coleofasciculales</taxon>
        <taxon>Coleofasciculaceae</taxon>
        <taxon>Coleofasciculus</taxon>
    </lineage>
</organism>
<evidence type="ECO:0000313" key="2">
    <source>
        <dbReference type="EMBL" id="EDX77747.1"/>
    </source>
</evidence>
<evidence type="ECO:0000313" key="3">
    <source>
        <dbReference type="Proteomes" id="UP000003835"/>
    </source>
</evidence>